<dbReference type="AlphaFoldDB" id="A0A9W8NZ84"/>
<organism evidence="2 3">
    <name type="scientific">Lentinula detonsa</name>
    <dbReference type="NCBI Taxonomy" id="2804962"/>
    <lineage>
        <taxon>Eukaryota</taxon>
        <taxon>Fungi</taxon>
        <taxon>Dikarya</taxon>
        <taxon>Basidiomycota</taxon>
        <taxon>Agaricomycotina</taxon>
        <taxon>Agaricomycetes</taxon>
        <taxon>Agaricomycetidae</taxon>
        <taxon>Agaricales</taxon>
        <taxon>Marasmiineae</taxon>
        <taxon>Omphalotaceae</taxon>
        <taxon>Lentinula</taxon>
    </lineage>
</organism>
<dbReference type="Proteomes" id="UP001142393">
    <property type="component" value="Unassembled WGS sequence"/>
</dbReference>
<protein>
    <submittedName>
        <fullName evidence="2">Uncharacterized protein</fullName>
    </submittedName>
</protein>
<evidence type="ECO:0000313" key="2">
    <source>
        <dbReference type="EMBL" id="KAJ3743715.1"/>
    </source>
</evidence>
<keyword evidence="3" id="KW-1185">Reference proteome</keyword>
<evidence type="ECO:0000256" key="1">
    <source>
        <dbReference type="SAM" id="Phobius"/>
    </source>
</evidence>
<gene>
    <name evidence="2" type="ORF">DFH05DRAFT_1243354</name>
</gene>
<name>A0A9W8NZ84_9AGAR</name>
<reference evidence="2 3" key="1">
    <citation type="journal article" date="2023" name="Proc. Natl. Acad. Sci. U.S.A.">
        <title>A global phylogenomic analysis of the shiitake genus Lentinula.</title>
        <authorList>
            <person name="Sierra-Patev S."/>
            <person name="Min B."/>
            <person name="Naranjo-Ortiz M."/>
            <person name="Looney B."/>
            <person name="Konkel Z."/>
            <person name="Slot J.C."/>
            <person name="Sakamoto Y."/>
            <person name="Steenwyk J.L."/>
            <person name="Rokas A."/>
            <person name="Carro J."/>
            <person name="Camarero S."/>
            <person name="Ferreira P."/>
            <person name="Molpeceres G."/>
            <person name="Ruiz-Duenas F.J."/>
            <person name="Serrano A."/>
            <person name="Henrissat B."/>
            <person name="Drula E."/>
            <person name="Hughes K.W."/>
            <person name="Mata J.L."/>
            <person name="Ishikawa N.K."/>
            <person name="Vargas-Isla R."/>
            <person name="Ushijima S."/>
            <person name="Smith C.A."/>
            <person name="Donoghue J."/>
            <person name="Ahrendt S."/>
            <person name="Andreopoulos W."/>
            <person name="He G."/>
            <person name="LaButti K."/>
            <person name="Lipzen A."/>
            <person name="Ng V."/>
            <person name="Riley R."/>
            <person name="Sandor L."/>
            <person name="Barry K."/>
            <person name="Martinez A.T."/>
            <person name="Xiao Y."/>
            <person name="Gibbons J.G."/>
            <person name="Terashima K."/>
            <person name="Grigoriev I.V."/>
            <person name="Hibbett D."/>
        </authorList>
    </citation>
    <scope>NUCLEOTIDE SEQUENCE [LARGE SCALE GENOMIC DNA]</scope>
    <source>
        <strain evidence="2 3">TFB7810</strain>
    </source>
</reference>
<keyword evidence="1" id="KW-0812">Transmembrane</keyword>
<feature type="transmembrane region" description="Helical" evidence="1">
    <location>
        <begin position="101"/>
        <end position="123"/>
    </location>
</feature>
<comment type="caution">
    <text evidence="2">The sequence shown here is derived from an EMBL/GenBank/DDBJ whole genome shotgun (WGS) entry which is preliminary data.</text>
</comment>
<sequence>MFMPLVKRQIRPSVAFVAEFDQLTRRIIVHMMHYHIGRGSLEDFLSLTIGHHLHTSPMSCHKLCIDLTLHTGFYCNIYMLLLCLSSTLPRRGLINLGYAHVLYPILIVILVTLLGLFAGLLLVNTHRYLHHSIHSNSTPTPLKSLYHLFAFALLRMSASMLRYVPPLHRFCPFFCQQR</sequence>
<keyword evidence="1" id="KW-0472">Membrane</keyword>
<keyword evidence="1" id="KW-1133">Transmembrane helix</keyword>
<evidence type="ECO:0000313" key="3">
    <source>
        <dbReference type="Proteomes" id="UP001142393"/>
    </source>
</evidence>
<dbReference type="EMBL" id="JANVFU010000008">
    <property type="protein sequence ID" value="KAJ3743715.1"/>
    <property type="molecule type" value="Genomic_DNA"/>
</dbReference>
<accession>A0A9W8NZ84</accession>
<proteinExistence type="predicted"/>